<keyword evidence="1" id="KW-0227">DNA damage</keyword>
<reference evidence="5 6" key="1">
    <citation type="submission" date="2023-01" db="EMBL/GenBank/DDBJ databases">
        <title>Vibrio sp. KJ40-1 sp.nov, isolated from marine algae.</title>
        <authorList>
            <person name="Butt M."/>
            <person name="Kim J.M.J."/>
            <person name="Jeon C.O.C."/>
        </authorList>
    </citation>
    <scope>NUCLEOTIDE SEQUENCE [LARGE SCALE GENOMIC DNA]</scope>
    <source>
        <strain evidence="5 6">KJ40-1</strain>
    </source>
</reference>
<comment type="caution">
    <text evidence="5">The sequence shown here is derived from an EMBL/GenBank/DDBJ whole genome shotgun (WGS) entry which is preliminary data.</text>
</comment>
<dbReference type="EMBL" id="JAQLOI010000001">
    <property type="protein sequence ID" value="MDB1124693.1"/>
    <property type="molecule type" value="Genomic_DNA"/>
</dbReference>
<dbReference type="InterPro" id="IPR012092">
    <property type="entry name" value="DNA_glyclase/AP_lyase_Ogg"/>
</dbReference>
<dbReference type="Pfam" id="PF22175">
    <property type="entry name" value="Ogg-HhH"/>
    <property type="match status" value="1"/>
</dbReference>
<evidence type="ECO:0000256" key="3">
    <source>
        <dbReference type="ARBA" id="ARBA00023204"/>
    </source>
</evidence>
<name>A0ABT4YUJ9_9VIBR</name>
<protein>
    <recommendedName>
        <fullName evidence="7">DNA lyase</fullName>
    </recommendedName>
</protein>
<keyword evidence="3" id="KW-0234">DNA repair</keyword>
<evidence type="ECO:0008006" key="7">
    <source>
        <dbReference type="Google" id="ProtNLM"/>
    </source>
</evidence>
<keyword evidence="6" id="KW-1185">Reference proteome</keyword>
<dbReference type="Gene3D" id="1.10.1670.10">
    <property type="entry name" value="Helix-hairpin-Helix base-excision DNA repair enzymes (C-terminal)"/>
    <property type="match status" value="1"/>
</dbReference>
<accession>A0ABT4YUJ9</accession>
<evidence type="ECO:0000256" key="4">
    <source>
        <dbReference type="ARBA" id="ARBA00023295"/>
    </source>
</evidence>
<dbReference type="InterPro" id="IPR011257">
    <property type="entry name" value="DNA_glycosylase"/>
</dbReference>
<evidence type="ECO:0000313" key="6">
    <source>
        <dbReference type="Proteomes" id="UP001210678"/>
    </source>
</evidence>
<gene>
    <name evidence="5" type="ORF">PGX00_13970</name>
</gene>
<evidence type="ECO:0000256" key="1">
    <source>
        <dbReference type="ARBA" id="ARBA00022763"/>
    </source>
</evidence>
<dbReference type="Gene3D" id="1.10.340.30">
    <property type="entry name" value="Hypothetical protein, domain 2"/>
    <property type="match status" value="1"/>
</dbReference>
<evidence type="ECO:0000256" key="2">
    <source>
        <dbReference type="ARBA" id="ARBA00022801"/>
    </source>
</evidence>
<dbReference type="Proteomes" id="UP001210678">
    <property type="component" value="Unassembled WGS sequence"/>
</dbReference>
<organism evidence="5 6">
    <name type="scientific">Vibrio algarum</name>
    <dbReference type="NCBI Taxonomy" id="3020714"/>
    <lineage>
        <taxon>Bacteria</taxon>
        <taxon>Pseudomonadati</taxon>
        <taxon>Pseudomonadota</taxon>
        <taxon>Gammaproteobacteria</taxon>
        <taxon>Vibrionales</taxon>
        <taxon>Vibrionaceae</taxon>
        <taxon>Vibrio</taxon>
    </lineage>
</organism>
<dbReference type="SUPFAM" id="SSF48150">
    <property type="entry name" value="DNA-glycosylase"/>
    <property type="match status" value="1"/>
</dbReference>
<dbReference type="RefSeq" id="WP_272137450.1">
    <property type="nucleotide sequence ID" value="NZ_JAQLOI010000001.1"/>
</dbReference>
<keyword evidence="4" id="KW-0326">Glycosidase</keyword>
<sequence length="233" mass="26467">MKLYQIDMVVSKLCADINDLVEMKHWSTMSTNDIICELFVCILGSGVRYEVAVSYASAINSCDSVHCSRLDYEQIYVEVNAILSSSITNKITGKTYSKYRYPQRGASNITKSLLCIRNDFGSINTLLNRNLNVNVIRRKLIDSCSGLGPKQSSHFLRNIGYTENIAVIDRHIIKYIETSQGKSLPKQKLNCVDTYENIESNFHQLIKKFEYSASIVDQAIWFVIRNLGKEVKA</sequence>
<proteinExistence type="predicted"/>
<evidence type="ECO:0000313" key="5">
    <source>
        <dbReference type="EMBL" id="MDB1124693.1"/>
    </source>
</evidence>
<dbReference type="InterPro" id="IPR023170">
    <property type="entry name" value="HhH_base_excis_C"/>
</dbReference>
<keyword evidence="2" id="KW-0378">Hydrolase</keyword>